<evidence type="ECO:0000313" key="2">
    <source>
        <dbReference type="EMBL" id="GFP94222.1"/>
    </source>
</evidence>
<dbReference type="Pfam" id="PF03478">
    <property type="entry name" value="Beta-prop_KIB1-4"/>
    <property type="match status" value="1"/>
</dbReference>
<dbReference type="InterPro" id="IPR050942">
    <property type="entry name" value="F-box_BR-signaling"/>
</dbReference>
<proteinExistence type="predicted"/>
<dbReference type="SUPFAM" id="SSF82171">
    <property type="entry name" value="DPP6 N-terminal domain-like"/>
    <property type="match status" value="1"/>
</dbReference>
<reference evidence="2" key="1">
    <citation type="submission" date="2020-07" db="EMBL/GenBank/DDBJ databases">
        <title>Ethylene signaling mediates host invasion by parasitic plants.</title>
        <authorList>
            <person name="Yoshida S."/>
        </authorList>
    </citation>
    <scope>NUCLEOTIDE SEQUENCE</scope>
    <source>
        <strain evidence="2">Okayama</strain>
    </source>
</reference>
<evidence type="ECO:0000313" key="3">
    <source>
        <dbReference type="Proteomes" id="UP000653305"/>
    </source>
</evidence>
<keyword evidence="3" id="KW-1185">Reference proteome</keyword>
<dbReference type="OrthoDB" id="1523976at2759"/>
<dbReference type="AlphaFoldDB" id="A0A830C7R7"/>
<accession>A0A830C7R7</accession>
<dbReference type="PANTHER" id="PTHR44259">
    <property type="entry name" value="OS07G0183000 PROTEIN-RELATED"/>
    <property type="match status" value="1"/>
</dbReference>
<dbReference type="PANTHER" id="PTHR44259:SF37">
    <property type="entry name" value="DUF1618 DOMAIN-CONTAINING PROTEIN"/>
    <property type="match status" value="1"/>
</dbReference>
<dbReference type="Proteomes" id="UP000653305">
    <property type="component" value="Unassembled WGS sequence"/>
</dbReference>
<protein>
    <recommendedName>
        <fullName evidence="1">KIB1-4 beta-propeller domain-containing protein</fullName>
    </recommendedName>
</protein>
<sequence length="332" mass="37562">MVYQFYSLAEDKVVSLDKKGSNECGPDNDAKIVGSSHGWLALFHEHNCDLFLYNPISGRHIKLPPLSMGNGRLSKIIISSSSPHEEDCRAVITYGPEDRLAFCCPGRTRSTIEWTLLGDCSSYQYESLAYSSKQKLFFCARTHDDLEAWNLRDPLSPRMTPIVVSVEEDSYPLAARSELELDLKLLCEDYKFLVVAEMSDELFHVRRFVMTPMGPDGSDESVPYMTVGFDVHKYDPETGSLVYMDRSLGGLVIFIGCNDGFALSTAEFPELKPNSIYFTDVRSPLEWIVSGYGGHDLGIFNYQDQTFTSCYYPCDFNNIKRIVPTPMWFTPL</sequence>
<feature type="domain" description="KIB1-4 beta-propeller" evidence="1">
    <location>
        <begin position="5"/>
        <end position="301"/>
    </location>
</feature>
<name>A0A830C7R7_9LAMI</name>
<organism evidence="2 3">
    <name type="scientific">Phtheirospermum japonicum</name>
    <dbReference type="NCBI Taxonomy" id="374723"/>
    <lineage>
        <taxon>Eukaryota</taxon>
        <taxon>Viridiplantae</taxon>
        <taxon>Streptophyta</taxon>
        <taxon>Embryophyta</taxon>
        <taxon>Tracheophyta</taxon>
        <taxon>Spermatophyta</taxon>
        <taxon>Magnoliopsida</taxon>
        <taxon>eudicotyledons</taxon>
        <taxon>Gunneridae</taxon>
        <taxon>Pentapetalae</taxon>
        <taxon>asterids</taxon>
        <taxon>lamiids</taxon>
        <taxon>Lamiales</taxon>
        <taxon>Orobanchaceae</taxon>
        <taxon>Orobanchaceae incertae sedis</taxon>
        <taxon>Phtheirospermum</taxon>
    </lineage>
</organism>
<evidence type="ECO:0000259" key="1">
    <source>
        <dbReference type="Pfam" id="PF03478"/>
    </source>
</evidence>
<comment type="caution">
    <text evidence="2">The sequence shown here is derived from an EMBL/GenBank/DDBJ whole genome shotgun (WGS) entry which is preliminary data.</text>
</comment>
<gene>
    <name evidence="2" type="ORF">PHJA_001566700</name>
</gene>
<dbReference type="InterPro" id="IPR005174">
    <property type="entry name" value="KIB1-4_b-propeller"/>
</dbReference>
<dbReference type="EMBL" id="BMAC01000341">
    <property type="protein sequence ID" value="GFP94222.1"/>
    <property type="molecule type" value="Genomic_DNA"/>
</dbReference>